<dbReference type="RefSeq" id="WP_149309073.1">
    <property type="nucleotide sequence ID" value="NZ_SRSD01000010.1"/>
</dbReference>
<comment type="caution">
    <text evidence="2">The sequence shown here is derived from an EMBL/GenBank/DDBJ whole genome shotgun (WGS) entry which is preliminary data.</text>
</comment>
<sequence length="229" mass="24298">MVKDQTALKKAMAELDAIEKSVSGEQESEIDTLTKSLEDELGGAAAAQADLAKSTASDDDKGAEPEPENDSDADDDVEKSQQSAAFSEELVKASEMYATLTKSVQDGMDTTIGALDVIRKSLAASLNLQIKTAQVVGMLVKAMPDTDSLEGIKKSIDSLAGGAVIPNKAVLGMGEAEHIEKSEKTNSEVREALNKAVDEGRVAAGYLSVFGTYRDVNRLPEDVRKEIGF</sequence>
<evidence type="ECO:0000313" key="2">
    <source>
        <dbReference type="EMBL" id="KAA0888757.1"/>
    </source>
</evidence>
<dbReference type="AlphaFoldDB" id="A0A5A9X6N3"/>
<proteinExistence type="predicted"/>
<accession>A0A5A9X6N3</accession>
<name>A0A5A9X6N3_9BACT</name>
<feature type="compositionally biased region" description="Low complexity" evidence="1">
    <location>
        <begin position="42"/>
        <end position="52"/>
    </location>
</feature>
<evidence type="ECO:0000256" key="1">
    <source>
        <dbReference type="SAM" id="MobiDB-lite"/>
    </source>
</evidence>
<dbReference type="Proteomes" id="UP000324298">
    <property type="component" value="Unassembled WGS sequence"/>
</dbReference>
<feature type="compositionally biased region" description="Acidic residues" evidence="1">
    <location>
        <begin position="65"/>
        <end position="77"/>
    </location>
</feature>
<gene>
    <name evidence="2" type="ORF">ET418_15365</name>
</gene>
<keyword evidence="3" id="KW-1185">Reference proteome</keyword>
<reference evidence="2 3" key="1">
    <citation type="submission" date="2019-04" db="EMBL/GenBank/DDBJ databases">
        <title>Geobacter ruber sp. nov., ferric-reducing bacteria isolated from paddy soil.</title>
        <authorList>
            <person name="Xu Z."/>
            <person name="Masuda Y."/>
            <person name="Itoh H."/>
            <person name="Senoo K."/>
        </authorList>
    </citation>
    <scope>NUCLEOTIDE SEQUENCE [LARGE SCALE GENOMIC DNA]</scope>
    <source>
        <strain evidence="2 3">Red88</strain>
    </source>
</reference>
<feature type="region of interest" description="Disordered" evidence="1">
    <location>
        <begin position="17"/>
        <end position="83"/>
    </location>
</feature>
<protein>
    <submittedName>
        <fullName evidence="2">Uncharacterized protein</fullName>
    </submittedName>
</protein>
<dbReference type="EMBL" id="SRSD01000010">
    <property type="protein sequence ID" value="KAA0888757.1"/>
    <property type="molecule type" value="Genomic_DNA"/>
</dbReference>
<organism evidence="2 3">
    <name type="scientific">Oryzomonas rubra</name>
    <dbReference type="NCBI Taxonomy" id="2509454"/>
    <lineage>
        <taxon>Bacteria</taxon>
        <taxon>Pseudomonadati</taxon>
        <taxon>Thermodesulfobacteriota</taxon>
        <taxon>Desulfuromonadia</taxon>
        <taxon>Geobacterales</taxon>
        <taxon>Geobacteraceae</taxon>
        <taxon>Oryzomonas</taxon>
    </lineage>
</organism>
<evidence type="ECO:0000313" key="3">
    <source>
        <dbReference type="Proteomes" id="UP000324298"/>
    </source>
</evidence>